<evidence type="ECO:0000313" key="2">
    <source>
        <dbReference type="EMBL" id="KAF2215249.1"/>
    </source>
</evidence>
<evidence type="ECO:0000313" key="3">
    <source>
        <dbReference type="Proteomes" id="UP000799539"/>
    </source>
</evidence>
<dbReference type="InterPro" id="IPR001810">
    <property type="entry name" value="F-box_dom"/>
</dbReference>
<accession>A0A6A6FPD4</accession>
<dbReference type="InterPro" id="IPR036047">
    <property type="entry name" value="F-box-like_dom_sf"/>
</dbReference>
<sequence>MTLITLDSLPDELAGLIVDCLSDDRATLLNVAVTSSRFQDLAESVLWRRLFIREGQQCKRLLQSLRVRRARATAIHEIELRGTSRHEVGLQKFHKILALTHNLRELIVQSPTCKQRMWSKDGNWPVIKQDIESLLQCSGSNALRPNNATRPPLQLLKRLTIHSAGEKARYWSSNSAFRGLFLHPCLEELTISCANIDLSQGTVIHSKHATPLKRLTFVECNINSVGLTVVLSLPRALEHLYLGENRDNRKERSPPACNNLLSDEEDQFFDALKRQAHSLKTFVYRPSRPQSLTAFSGSHSFSSFEALESVSILGKLGTSDQLESTLLSTSPNLQTLVLALDLDRHAARTFLSLAMETDAESISNSPLFKLAKRAILSSTLRDVRIVGSSYRPPSDFHSPHMIAVMERFMEIVRNRNIHLTINYEIRREWTPIHPILYHVQEPIQHVIFDSANDGWVANINGIAIIGEDERRRLEVMELMEEEDEFMEESSDLD</sequence>
<gene>
    <name evidence="2" type="ORF">CERZMDRAFT_94664</name>
</gene>
<dbReference type="SUPFAM" id="SSF81383">
    <property type="entry name" value="F-box domain"/>
    <property type="match status" value="1"/>
</dbReference>
<protein>
    <recommendedName>
        <fullName evidence="1">F-box domain-containing protein</fullName>
    </recommendedName>
</protein>
<name>A0A6A6FPD4_9PEZI</name>
<organism evidence="2 3">
    <name type="scientific">Cercospora zeae-maydis SCOH1-5</name>
    <dbReference type="NCBI Taxonomy" id="717836"/>
    <lineage>
        <taxon>Eukaryota</taxon>
        <taxon>Fungi</taxon>
        <taxon>Dikarya</taxon>
        <taxon>Ascomycota</taxon>
        <taxon>Pezizomycotina</taxon>
        <taxon>Dothideomycetes</taxon>
        <taxon>Dothideomycetidae</taxon>
        <taxon>Mycosphaerellales</taxon>
        <taxon>Mycosphaerellaceae</taxon>
        <taxon>Cercospora</taxon>
    </lineage>
</organism>
<evidence type="ECO:0000259" key="1">
    <source>
        <dbReference type="Pfam" id="PF12937"/>
    </source>
</evidence>
<feature type="domain" description="F-box" evidence="1">
    <location>
        <begin position="6"/>
        <end position="53"/>
    </location>
</feature>
<dbReference type="OrthoDB" id="3637989at2759"/>
<dbReference type="Pfam" id="PF12937">
    <property type="entry name" value="F-box-like"/>
    <property type="match status" value="1"/>
</dbReference>
<dbReference type="Proteomes" id="UP000799539">
    <property type="component" value="Unassembled WGS sequence"/>
</dbReference>
<dbReference type="SUPFAM" id="SSF52047">
    <property type="entry name" value="RNI-like"/>
    <property type="match status" value="1"/>
</dbReference>
<dbReference type="AlphaFoldDB" id="A0A6A6FPD4"/>
<proteinExistence type="predicted"/>
<keyword evidence="3" id="KW-1185">Reference proteome</keyword>
<reference evidence="2" key="1">
    <citation type="journal article" date="2020" name="Stud. Mycol.">
        <title>101 Dothideomycetes genomes: a test case for predicting lifestyles and emergence of pathogens.</title>
        <authorList>
            <person name="Haridas S."/>
            <person name="Albert R."/>
            <person name="Binder M."/>
            <person name="Bloem J."/>
            <person name="Labutti K."/>
            <person name="Salamov A."/>
            <person name="Andreopoulos B."/>
            <person name="Baker S."/>
            <person name="Barry K."/>
            <person name="Bills G."/>
            <person name="Bluhm B."/>
            <person name="Cannon C."/>
            <person name="Castanera R."/>
            <person name="Culley D."/>
            <person name="Daum C."/>
            <person name="Ezra D."/>
            <person name="Gonzalez J."/>
            <person name="Henrissat B."/>
            <person name="Kuo A."/>
            <person name="Liang C."/>
            <person name="Lipzen A."/>
            <person name="Lutzoni F."/>
            <person name="Magnuson J."/>
            <person name="Mondo S."/>
            <person name="Nolan M."/>
            <person name="Ohm R."/>
            <person name="Pangilinan J."/>
            <person name="Park H.-J."/>
            <person name="Ramirez L."/>
            <person name="Alfaro M."/>
            <person name="Sun H."/>
            <person name="Tritt A."/>
            <person name="Yoshinaga Y."/>
            <person name="Zwiers L.-H."/>
            <person name="Turgeon B."/>
            <person name="Goodwin S."/>
            <person name="Spatafora J."/>
            <person name="Crous P."/>
            <person name="Grigoriev I."/>
        </authorList>
    </citation>
    <scope>NUCLEOTIDE SEQUENCE</scope>
    <source>
        <strain evidence="2">SCOH1-5</strain>
    </source>
</reference>
<dbReference type="EMBL" id="ML992666">
    <property type="protein sequence ID" value="KAF2215249.1"/>
    <property type="molecule type" value="Genomic_DNA"/>
</dbReference>